<accession>A0ABW5ADQ9</accession>
<keyword evidence="1" id="KW-1133">Transmembrane helix</keyword>
<comment type="caution">
    <text evidence="2">The sequence shown here is derived from an EMBL/GenBank/DDBJ whole genome shotgun (WGS) entry which is preliminary data.</text>
</comment>
<evidence type="ECO:0000256" key="1">
    <source>
        <dbReference type="SAM" id="Phobius"/>
    </source>
</evidence>
<evidence type="ECO:0000313" key="2">
    <source>
        <dbReference type="EMBL" id="MFD2180582.1"/>
    </source>
</evidence>
<dbReference type="RefSeq" id="WP_378475799.1">
    <property type="nucleotide sequence ID" value="NZ_JBHUIW010000001.1"/>
</dbReference>
<keyword evidence="1" id="KW-0472">Membrane</keyword>
<organism evidence="2 3">
    <name type="scientific">Rhodoplanes azumiensis</name>
    <dbReference type="NCBI Taxonomy" id="1897628"/>
    <lineage>
        <taxon>Bacteria</taxon>
        <taxon>Pseudomonadati</taxon>
        <taxon>Pseudomonadota</taxon>
        <taxon>Alphaproteobacteria</taxon>
        <taxon>Hyphomicrobiales</taxon>
        <taxon>Nitrobacteraceae</taxon>
        <taxon>Rhodoplanes</taxon>
    </lineage>
</organism>
<evidence type="ECO:0000313" key="3">
    <source>
        <dbReference type="Proteomes" id="UP001597314"/>
    </source>
</evidence>
<dbReference type="Proteomes" id="UP001597314">
    <property type="component" value="Unassembled WGS sequence"/>
</dbReference>
<name>A0ABW5ADQ9_9BRAD</name>
<feature type="transmembrane region" description="Helical" evidence="1">
    <location>
        <begin position="108"/>
        <end position="131"/>
    </location>
</feature>
<dbReference type="EMBL" id="JBHUIW010000001">
    <property type="protein sequence ID" value="MFD2180582.1"/>
    <property type="molecule type" value="Genomic_DNA"/>
</dbReference>
<keyword evidence="3" id="KW-1185">Reference proteome</keyword>
<proteinExistence type="predicted"/>
<keyword evidence="1" id="KW-0812">Transmembrane</keyword>
<feature type="transmembrane region" description="Helical" evidence="1">
    <location>
        <begin position="42"/>
        <end position="63"/>
    </location>
</feature>
<feature type="transmembrane region" description="Helical" evidence="1">
    <location>
        <begin position="75"/>
        <end position="96"/>
    </location>
</feature>
<reference evidence="3" key="1">
    <citation type="journal article" date="2019" name="Int. J. Syst. Evol. Microbiol.">
        <title>The Global Catalogue of Microorganisms (GCM) 10K type strain sequencing project: providing services to taxonomists for standard genome sequencing and annotation.</title>
        <authorList>
            <consortium name="The Broad Institute Genomics Platform"/>
            <consortium name="The Broad Institute Genome Sequencing Center for Infectious Disease"/>
            <person name="Wu L."/>
            <person name="Ma J."/>
        </authorList>
    </citation>
    <scope>NUCLEOTIDE SEQUENCE [LARGE SCALE GENOMIC DNA]</scope>
    <source>
        <strain evidence="3">CGMCC 1.6774</strain>
    </source>
</reference>
<gene>
    <name evidence="2" type="ORF">ACFSOX_00315</name>
</gene>
<sequence>MTVRTAKLVLTALWGVAVMPLLLILILRQLNGFYGTEAEAAWTWVAQYVFPGMTLIGGAWTVTDHPEDAEKRASAVVVWGALVLSAFYLLVLYLVLGAQARGPVKDVLQGSGLFLGLIQGVVVGWLGKFFIEAKR</sequence>
<protein>
    <submittedName>
        <fullName evidence="2">Uncharacterized protein</fullName>
    </submittedName>
</protein>